<dbReference type="SUPFAM" id="SSF47384">
    <property type="entry name" value="Homodimeric domain of signal transducing histidine kinase"/>
    <property type="match status" value="1"/>
</dbReference>
<dbReference type="PANTHER" id="PTHR45436:SF3">
    <property type="entry name" value="SENSOR HISTIDINE KINASE HPRS"/>
    <property type="match status" value="1"/>
</dbReference>
<dbReference type="InterPro" id="IPR003660">
    <property type="entry name" value="HAMP_dom"/>
</dbReference>
<dbReference type="CDD" id="cd00082">
    <property type="entry name" value="HisKA"/>
    <property type="match status" value="1"/>
</dbReference>
<accession>A0A0U4VRE1</accession>
<evidence type="ECO:0000256" key="6">
    <source>
        <dbReference type="ARBA" id="ARBA00022679"/>
    </source>
</evidence>
<dbReference type="EMBL" id="CP013987">
    <property type="protein sequence ID" value="ALZ85623.1"/>
    <property type="molecule type" value="Genomic_DNA"/>
</dbReference>
<evidence type="ECO:0000259" key="15">
    <source>
        <dbReference type="PROSITE" id="PS50109"/>
    </source>
</evidence>
<evidence type="ECO:0000256" key="8">
    <source>
        <dbReference type="ARBA" id="ARBA00022741"/>
    </source>
</evidence>
<comment type="function">
    <text evidence="14">Member of a two-component regulatory system.</text>
</comment>
<dbReference type="GO" id="GO:0005524">
    <property type="term" value="F:ATP binding"/>
    <property type="evidence" value="ECO:0007669"/>
    <property type="project" value="UniProtKB-KW"/>
</dbReference>
<protein>
    <recommendedName>
        <fullName evidence="14">Sensor protein</fullName>
        <ecNumber evidence="14">2.7.13.3</ecNumber>
    </recommendedName>
</protein>
<evidence type="ECO:0000256" key="12">
    <source>
        <dbReference type="ARBA" id="ARBA00023012"/>
    </source>
</evidence>
<evidence type="ECO:0000256" key="1">
    <source>
        <dbReference type="ARBA" id="ARBA00000085"/>
    </source>
</evidence>
<dbReference type="FunFam" id="1.10.287.130:FF:000001">
    <property type="entry name" value="Two-component sensor histidine kinase"/>
    <property type="match status" value="1"/>
</dbReference>
<dbReference type="Pfam" id="PF02518">
    <property type="entry name" value="HATPase_c"/>
    <property type="match status" value="1"/>
</dbReference>
<dbReference type="OrthoDB" id="5561773at2"/>
<evidence type="ECO:0000256" key="4">
    <source>
        <dbReference type="ARBA" id="ARBA00022519"/>
    </source>
</evidence>
<dbReference type="AlphaFoldDB" id="A0A0U4VRE1"/>
<dbReference type="Pfam" id="PF00512">
    <property type="entry name" value="HisKA"/>
    <property type="match status" value="1"/>
</dbReference>
<name>A0A0U4VRE1_9PSED</name>
<dbReference type="GO" id="GO:0000155">
    <property type="term" value="F:phosphorelay sensor kinase activity"/>
    <property type="evidence" value="ECO:0007669"/>
    <property type="project" value="InterPro"/>
</dbReference>
<dbReference type="Pfam" id="PF00672">
    <property type="entry name" value="HAMP"/>
    <property type="match status" value="1"/>
</dbReference>
<dbReference type="InterPro" id="IPR005467">
    <property type="entry name" value="His_kinase_dom"/>
</dbReference>
<dbReference type="InterPro" id="IPR003661">
    <property type="entry name" value="HisK_dim/P_dom"/>
</dbReference>
<evidence type="ECO:0000313" key="17">
    <source>
        <dbReference type="EMBL" id="ALZ85623.1"/>
    </source>
</evidence>
<keyword evidence="5" id="KW-0597">Phosphoprotein</keyword>
<feature type="transmembrane region" description="Helical" evidence="14">
    <location>
        <begin position="167"/>
        <end position="188"/>
    </location>
</feature>
<dbReference type="SMART" id="SM00304">
    <property type="entry name" value="HAMP"/>
    <property type="match status" value="1"/>
</dbReference>
<dbReference type="NCBIfam" id="TIGR01386">
    <property type="entry name" value="cztS_silS_copS"/>
    <property type="match status" value="1"/>
</dbReference>
<evidence type="ECO:0000256" key="9">
    <source>
        <dbReference type="ARBA" id="ARBA00022777"/>
    </source>
</evidence>
<proteinExistence type="predicted"/>
<dbReference type="RefSeq" id="WP_059315755.1">
    <property type="nucleotide sequence ID" value="NZ_CP013987.1"/>
</dbReference>
<dbReference type="InterPro" id="IPR036097">
    <property type="entry name" value="HisK_dim/P_sf"/>
</dbReference>
<dbReference type="CDD" id="cd00075">
    <property type="entry name" value="HATPase"/>
    <property type="match status" value="1"/>
</dbReference>
<evidence type="ECO:0000256" key="5">
    <source>
        <dbReference type="ARBA" id="ARBA00022553"/>
    </source>
</evidence>
<keyword evidence="11 14" id="KW-1133">Transmembrane helix</keyword>
<dbReference type="InterPro" id="IPR036890">
    <property type="entry name" value="HATPase_C_sf"/>
</dbReference>
<evidence type="ECO:0000313" key="18">
    <source>
        <dbReference type="Proteomes" id="UP000064137"/>
    </source>
</evidence>
<evidence type="ECO:0000256" key="3">
    <source>
        <dbReference type="ARBA" id="ARBA00022475"/>
    </source>
</evidence>
<dbReference type="InterPro" id="IPR050428">
    <property type="entry name" value="TCS_sensor_his_kinase"/>
</dbReference>
<dbReference type="SUPFAM" id="SSF55874">
    <property type="entry name" value="ATPase domain of HSP90 chaperone/DNA topoisomerase II/histidine kinase"/>
    <property type="match status" value="1"/>
</dbReference>
<evidence type="ECO:0000256" key="10">
    <source>
        <dbReference type="ARBA" id="ARBA00022840"/>
    </source>
</evidence>
<feature type="domain" description="Histidine kinase" evidence="15">
    <location>
        <begin position="250"/>
        <end position="459"/>
    </location>
</feature>
<dbReference type="SMART" id="SM00388">
    <property type="entry name" value="HisKA"/>
    <property type="match status" value="1"/>
</dbReference>
<reference evidence="17 18" key="1">
    <citation type="submission" date="2016-01" db="EMBL/GenBank/DDBJ databases">
        <title>Annotation of Pseudomonas oryzihabitans USDA-ARS-USMARC-56511.</title>
        <authorList>
            <person name="Harhay G.P."/>
            <person name="Harhay D.M."/>
            <person name="Smith T.P.L."/>
            <person name="Bono J.L."/>
            <person name="Heaton M.P."/>
            <person name="Clawson M.L."/>
            <person name="Chitko-Mckown C.G."/>
            <person name="Capik S.F."/>
            <person name="DeDonder K.D."/>
            <person name="Apley M.D."/>
            <person name="Lubbers B.V."/>
            <person name="White B.J."/>
            <person name="Larson R.L."/>
        </authorList>
    </citation>
    <scope>NUCLEOTIDE SEQUENCE [LARGE SCALE GENOMIC DNA]</scope>
    <source>
        <strain evidence="17 18">USDA-ARS-USMARC-56511</strain>
    </source>
</reference>
<dbReference type="EC" id="2.7.13.3" evidence="14"/>
<evidence type="ECO:0000256" key="2">
    <source>
        <dbReference type="ARBA" id="ARBA00004533"/>
    </source>
</evidence>
<dbReference type="InterPro" id="IPR003594">
    <property type="entry name" value="HATPase_dom"/>
</dbReference>
<evidence type="ECO:0000256" key="13">
    <source>
        <dbReference type="ARBA" id="ARBA00023136"/>
    </source>
</evidence>
<keyword evidence="3 14" id="KW-1003">Cell membrane</keyword>
<keyword evidence="7 14" id="KW-0812">Transmembrane</keyword>
<feature type="domain" description="HAMP" evidence="16">
    <location>
        <begin position="189"/>
        <end position="242"/>
    </location>
</feature>
<dbReference type="PROSITE" id="PS50885">
    <property type="entry name" value="HAMP"/>
    <property type="match status" value="1"/>
</dbReference>
<dbReference type="KEGG" id="por:APT59_15985"/>
<dbReference type="InterPro" id="IPR004358">
    <property type="entry name" value="Sig_transdc_His_kin-like_C"/>
</dbReference>
<dbReference type="Gene3D" id="1.10.287.130">
    <property type="match status" value="1"/>
</dbReference>
<keyword evidence="4 14" id="KW-0997">Cell inner membrane</keyword>
<comment type="subcellular location">
    <subcellularLocation>
        <location evidence="2 14">Cell inner membrane</location>
    </subcellularLocation>
</comment>
<dbReference type="PROSITE" id="PS50109">
    <property type="entry name" value="HIS_KIN"/>
    <property type="match status" value="1"/>
</dbReference>
<evidence type="ECO:0000256" key="11">
    <source>
        <dbReference type="ARBA" id="ARBA00022989"/>
    </source>
</evidence>
<dbReference type="GO" id="GO:0005886">
    <property type="term" value="C:plasma membrane"/>
    <property type="evidence" value="ECO:0007669"/>
    <property type="project" value="UniProtKB-SubCell"/>
</dbReference>
<dbReference type="Gene3D" id="3.30.565.10">
    <property type="entry name" value="Histidine kinase-like ATPase, C-terminal domain"/>
    <property type="match status" value="1"/>
</dbReference>
<keyword evidence="8 14" id="KW-0547">Nucleotide-binding</keyword>
<dbReference type="Proteomes" id="UP000064137">
    <property type="component" value="Chromosome"/>
</dbReference>
<keyword evidence="9 14" id="KW-0418">Kinase</keyword>
<keyword evidence="13 14" id="KW-0472">Membrane</keyword>
<keyword evidence="10 14" id="KW-0067">ATP-binding</keyword>
<evidence type="ECO:0000259" key="16">
    <source>
        <dbReference type="PROSITE" id="PS50885"/>
    </source>
</evidence>
<evidence type="ECO:0000256" key="14">
    <source>
        <dbReference type="RuleBase" id="RU364088"/>
    </source>
</evidence>
<dbReference type="PANTHER" id="PTHR45436">
    <property type="entry name" value="SENSOR HISTIDINE KINASE YKOH"/>
    <property type="match status" value="1"/>
</dbReference>
<dbReference type="PRINTS" id="PR00344">
    <property type="entry name" value="BCTRLSENSOR"/>
</dbReference>
<dbReference type="InterPro" id="IPR006290">
    <property type="entry name" value="CztS_silS_copS"/>
</dbReference>
<keyword evidence="12 14" id="KW-0902">Two-component regulatory system</keyword>
<dbReference type="SMART" id="SM00387">
    <property type="entry name" value="HATPase_c"/>
    <property type="match status" value="1"/>
</dbReference>
<organism evidence="17 18">
    <name type="scientific">Pseudomonas oryzihabitans</name>
    <dbReference type="NCBI Taxonomy" id="47885"/>
    <lineage>
        <taxon>Bacteria</taxon>
        <taxon>Pseudomonadati</taxon>
        <taxon>Pseudomonadota</taxon>
        <taxon>Gammaproteobacteria</taxon>
        <taxon>Pseudomonadales</taxon>
        <taxon>Pseudomonadaceae</taxon>
        <taxon>Pseudomonas</taxon>
    </lineage>
</organism>
<gene>
    <name evidence="17" type="ORF">APT59_15985</name>
</gene>
<sequence>MSARSPSLILRATLGFALVALLAVGGAGAFLYHSLERTVLERADYALLGRLAHFRSLLSADLSLETLGRSPQLFANMLGNEQDVFLIGTPGAKPVIASNPLQIALPDLIVIPQTRRPTRADLREGRLADGTRWRAARVAVNTPEGPVELTAAHVLRNEDTTLADFRLGLLGAVTLAFLATAGLGYLLLRRGLAPLRRIARHAGGITPTRLAAPLELADAPRELQPLVENYNAMLARLADGYGRLVQFSADLAHEIRTPINALMGHTEVALRQVRGTEEYQTLLASNLEELERISRLVESILFLARADDAQAVLTPQPLQLAEELTRIADYFEGPADERSLRLVVAGGGEVIADPLMLRRALSNLVANAIRYAEPDGEIQLQADGGRIRVSNAGPALAPEHLQRLFDRFYRADPSRHQPHDSNGLGLAIVAAIMRLHGGRAEVEQDARGIHFRLVFPTPVA</sequence>
<evidence type="ECO:0000256" key="7">
    <source>
        <dbReference type="ARBA" id="ARBA00022692"/>
    </source>
</evidence>
<keyword evidence="6 14" id="KW-0808">Transferase</keyword>
<comment type="catalytic activity">
    <reaction evidence="1 14">
        <text>ATP + protein L-histidine = ADP + protein N-phospho-L-histidine.</text>
        <dbReference type="EC" id="2.7.13.3"/>
    </reaction>
</comment>